<dbReference type="GO" id="GO:0005524">
    <property type="term" value="F:ATP binding"/>
    <property type="evidence" value="ECO:0007669"/>
    <property type="project" value="UniProtKB-KW"/>
</dbReference>
<gene>
    <name evidence="9" type="ORF">F6R98_01865</name>
</gene>
<comment type="subcellular location">
    <subcellularLocation>
        <location evidence="1">Cell inner membrane</location>
        <topology evidence="1">Peripheral membrane protein</topology>
    </subcellularLocation>
</comment>
<evidence type="ECO:0000256" key="6">
    <source>
        <dbReference type="ARBA" id="ARBA00022967"/>
    </source>
</evidence>
<dbReference type="PROSITE" id="PS00211">
    <property type="entry name" value="ABC_TRANSPORTER_1"/>
    <property type="match status" value="1"/>
</dbReference>
<evidence type="ECO:0000259" key="8">
    <source>
        <dbReference type="PROSITE" id="PS50893"/>
    </source>
</evidence>
<dbReference type="SMART" id="SM00382">
    <property type="entry name" value="AAA"/>
    <property type="match status" value="1"/>
</dbReference>
<dbReference type="FunCoup" id="A0A5Q0BC51">
    <property type="interactions" value="101"/>
</dbReference>
<dbReference type="PANTHER" id="PTHR43166:SF6">
    <property type="entry name" value="PHOSPHONATES IMPORT ATP-BINDING PROTEIN PHNC"/>
    <property type="match status" value="1"/>
</dbReference>
<organism evidence="9 10">
    <name type="scientific">Candidatus Methylospira mobilis</name>
    <dbReference type="NCBI Taxonomy" id="1808979"/>
    <lineage>
        <taxon>Bacteria</taxon>
        <taxon>Pseudomonadati</taxon>
        <taxon>Pseudomonadota</taxon>
        <taxon>Gammaproteobacteria</taxon>
        <taxon>Methylococcales</taxon>
        <taxon>Methylococcaceae</taxon>
        <taxon>Candidatus Methylospira</taxon>
    </lineage>
</organism>
<evidence type="ECO:0000256" key="1">
    <source>
        <dbReference type="ARBA" id="ARBA00004417"/>
    </source>
</evidence>
<dbReference type="RefSeq" id="WP_153247505.1">
    <property type="nucleotide sequence ID" value="NZ_CP135727.1"/>
</dbReference>
<dbReference type="KEGG" id="mmob:F6R98_01865"/>
<keyword evidence="2" id="KW-0813">Transport</keyword>
<keyword evidence="4" id="KW-0547">Nucleotide-binding</keyword>
<dbReference type="InterPro" id="IPR003439">
    <property type="entry name" value="ABC_transporter-like_ATP-bd"/>
</dbReference>
<dbReference type="OrthoDB" id="9802264at2"/>
<feature type="domain" description="ABC transporter" evidence="8">
    <location>
        <begin position="2"/>
        <end position="242"/>
    </location>
</feature>
<dbReference type="InParanoid" id="A0A5Q0BC51"/>
<evidence type="ECO:0000256" key="5">
    <source>
        <dbReference type="ARBA" id="ARBA00022840"/>
    </source>
</evidence>
<dbReference type="PANTHER" id="PTHR43166">
    <property type="entry name" value="AMINO ACID IMPORT ATP-BINDING PROTEIN"/>
    <property type="match status" value="1"/>
</dbReference>
<proteinExistence type="predicted"/>
<keyword evidence="5 9" id="KW-0067">ATP-binding</keyword>
<keyword evidence="10" id="KW-1185">Reference proteome</keyword>
<dbReference type="InterPro" id="IPR003593">
    <property type="entry name" value="AAA+_ATPase"/>
</dbReference>
<keyword evidence="6" id="KW-1278">Translocase</keyword>
<evidence type="ECO:0000256" key="4">
    <source>
        <dbReference type="ARBA" id="ARBA00022741"/>
    </source>
</evidence>
<dbReference type="GO" id="GO:0005886">
    <property type="term" value="C:plasma membrane"/>
    <property type="evidence" value="ECO:0007669"/>
    <property type="project" value="UniProtKB-SubCell"/>
</dbReference>
<evidence type="ECO:0000256" key="2">
    <source>
        <dbReference type="ARBA" id="ARBA00022448"/>
    </source>
</evidence>
<evidence type="ECO:0000313" key="10">
    <source>
        <dbReference type="Proteomes" id="UP000325755"/>
    </source>
</evidence>
<dbReference type="Pfam" id="PF00005">
    <property type="entry name" value="ABC_tran"/>
    <property type="match status" value="1"/>
</dbReference>
<dbReference type="InterPro" id="IPR027417">
    <property type="entry name" value="P-loop_NTPase"/>
</dbReference>
<dbReference type="Proteomes" id="UP000325755">
    <property type="component" value="Chromosome"/>
</dbReference>
<dbReference type="AlphaFoldDB" id="A0A5Q0BC51"/>
<keyword evidence="3" id="KW-1003">Cell membrane</keyword>
<accession>A0A5Q0BC51</accession>
<dbReference type="SUPFAM" id="SSF52540">
    <property type="entry name" value="P-loop containing nucleoside triphosphate hydrolases"/>
    <property type="match status" value="1"/>
</dbReference>
<name>A0A5Q0BC51_9GAMM</name>
<keyword evidence="7" id="KW-0472">Membrane</keyword>
<sequence length="256" mass="27385">MIRFKGVTLNRGDSEVLRDITLSIPSGSVTAIVGRSGAGKTTLLGAINGLIPLSSGALAVTGIGPLDHGGAWREHRRRIATVFQDHALIDRLSAMDNVLLGLADARHPLSPLPWPLPMRRRAAEALIEVGLLHHAATRTSYLSGGERQRVGIARALVRQPRLLLGDEPFSSLDPALVHHLGVSLRHAAVHYGVTVVLVLHQIETALALADRVIGLAAGHVVFDGPAAKFDSSARSLVFEVPARQETSCSSNFCTRW</sequence>
<dbReference type="Gene3D" id="3.40.50.300">
    <property type="entry name" value="P-loop containing nucleotide triphosphate hydrolases"/>
    <property type="match status" value="1"/>
</dbReference>
<dbReference type="PROSITE" id="PS50893">
    <property type="entry name" value="ABC_TRANSPORTER_2"/>
    <property type="match status" value="1"/>
</dbReference>
<reference evidence="9 10" key="1">
    <citation type="submission" date="2019-09" db="EMBL/GenBank/DDBJ databases">
        <title>Ecophysiology of the spiral-shaped methanotroph Methylospira mobilis as revealed by the complete genome sequence.</title>
        <authorList>
            <person name="Oshkin I.Y."/>
            <person name="Dedysh S.N."/>
            <person name="Miroshnikov K."/>
            <person name="Danilova O.V."/>
            <person name="Hakobyan A."/>
            <person name="Liesack W."/>
        </authorList>
    </citation>
    <scope>NUCLEOTIDE SEQUENCE [LARGE SCALE GENOMIC DNA]</scope>
    <source>
        <strain evidence="9 10">Shm1</strain>
    </source>
</reference>
<evidence type="ECO:0000256" key="3">
    <source>
        <dbReference type="ARBA" id="ARBA00022475"/>
    </source>
</evidence>
<evidence type="ECO:0000256" key="7">
    <source>
        <dbReference type="ARBA" id="ARBA00023136"/>
    </source>
</evidence>
<dbReference type="GO" id="GO:0016887">
    <property type="term" value="F:ATP hydrolysis activity"/>
    <property type="evidence" value="ECO:0007669"/>
    <property type="project" value="InterPro"/>
</dbReference>
<dbReference type="InterPro" id="IPR017871">
    <property type="entry name" value="ABC_transporter-like_CS"/>
</dbReference>
<dbReference type="EMBL" id="CP044205">
    <property type="protein sequence ID" value="QFY41523.1"/>
    <property type="molecule type" value="Genomic_DNA"/>
</dbReference>
<evidence type="ECO:0000313" key="9">
    <source>
        <dbReference type="EMBL" id="QFY41523.1"/>
    </source>
</evidence>
<dbReference type="InterPro" id="IPR050086">
    <property type="entry name" value="MetN_ABC_transporter-like"/>
</dbReference>
<protein>
    <submittedName>
        <fullName evidence="9">ATP-binding cassette domain-containing protein</fullName>
    </submittedName>
</protein>